<dbReference type="Proteomes" id="UP001017257">
    <property type="component" value="Plasmid pR24_1"/>
</dbReference>
<dbReference type="InterPro" id="IPR045864">
    <property type="entry name" value="aa-tRNA-synth_II/BPL/LPL"/>
</dbReference>
<sequence>MIEINLPPVYELMVLNRPDDGFDEICERASELGAGTLVWVNRPDRIELSVVLEPNMPLMSSRWTFFVGMTALAGTVASNCSPGMEIYFGWPDTLWLDHSRIGSGRLGRPADCCDEDVPPWLVFSARLEEPRRWAIDPDRAEDPQLGEEDTDRVDHHARLVETFARNFLRGLNLWEDQGSKSIAECYTARLRPFKSSTGLTLTESGDLVVEYAASGIIERCDIAPALHSLKWLRPISRAERP</sequence>
<protein>
    <submittedName>
        <fullName evidence="2">Biotin/lipoate--protein ligase family protein</fullName>
    </submittedName>
</protein>
<keyword evidence="3" id="KW-1185">Reference proteome</keyword>
<proteinExistence type="predicted"/>
<keyword evidence="2" id="KW-0614">Plasmid</keyword>
<feature type="domain" description="BPL/LPL catalytic" evidence="1">
    <location>
        <begin position="6"/>
        <end position="187"/>
    </location>
</feature>
<geneLocation type="plasmid" evidence="2 3">
    <name>pR24_1</name>
</geneLocation>
<organism evidence="2 3">
    <name type="scientific">Microvirga terrae</name>
    <dbReference type="NCBI Taxonomy" id="2740529"/>
    <lineage>
        <taxon>Bacteria</taxon>
        <taxon>Pseudomonadati</taxon>
        <taxon>Pseudomonadota</taxon>
        <taxon>Alphaproteobacteria</taxon>
        <taxon>Hyphomicrobiales</taxon>
        <taxon>Methylobacteriaceae</taxon>
        <taxon>Microvirga</taxon>
    </lineage>
</organism>
<evidence type="ECO:0000313" key="2">
    <source>
        <dbReference type="EMBL" id="UVF22179.1"/>
    </source>
</evidence>
<dbReference type="GO" id="GO:0016874">
    <property type="term" value="F:ligase activity"/>
    <property type="evidence" value="ECO:0007669"/>
    <property type="project" value="UniProtKB-KW"/>
</dbReference>
<dbReference type="Gene3D" id="3.30.930.10">
    <property type="entry name" value="Bira Bifunctional Protein, Domain 2"/>
    <property type="match status" value="1"/>
</dbReference>
<dbReference type="EMBL" id="CP102846">
    <property type="protein sequence ID" value="UVF22179.1"/>
    <property type="molecule type" value="Genomic_DNA"/>
</dbReference>
<dbReference type="InterPro" id="IPR004143">
    <property type="entry name" value="BPL_LPL_catalytic"/>
</dbReference>
<evidence type="ECO:0000313" key="3">
    <source>
        <dbReference type="Proteomes" id="UP001017257"/>
    </source>
</evidence>
<dbReference type="RefSeq" id="WP_173946026.1">
    <property type="nucleotide sequence ID" value="NZ_CP102846.1"/>
</dbReference>
<reference evidence="2" key="1">
    <citation type="submission" date="2022-08" db="EMBL/GenBank/DDBJ databases">
        <title>Microvirga terrae sp. nov., isolated from soil.</title>
        <authorList>
            <person name="Kim K.H."/>
            <person name="Seo Y.L."/>
            <person name="Kim J.M."/>
            <person name="Lee J.K."/>
            <person name="Han D.M."/>
            <person name="Jeon C.O."/>
        </authorList>
    </citation>
    <scope>NUCLEOTIDE SEQUENCE</scope>
    <source>
        <strain evidence="2">R24</strain>
        <plasmid evidence="2">pR24_1</plasmid>
    </source>
</reference>
<evidence type="ECO:0000259" key="1">
    <source>
        <dbReference type="Pfam" id="PF16917"/>
    </source>
</evidence>
<dbReference type="Pfam" id="PF16917">
    <property type="entry name" value="BPL_LplA_LipB_2"/>
    <property type="match status" value="1"/>
</dbReference>
<gene>
    <name evidence="2" type="ORF">HPT29_026130</name>
</gene>
<keyword evidence="2" id="KW-0436">Ligase</keyword>
<accession>A0ABY5S1M9</accession>
<name>A0ABY5S1M9_9HYPH</name>